<dbReference type="InterPro" id="IPR015892">
    <property type="entry name" value="Carbonic_anhydrase_CS"/>
</dbReference>
<dbReference type="InterPro" id="IPR036874">
    <property type="entry name" value="Carbonic_anhydrase_sf"/>
</dbReference>
<comment type="function">
    <text evidence="8">Reversible hydration of carbon dioxide.</text>
</comment>
<feature type="binding site" evidence="7">
    <location>
        <position position="49"/>
    </location>
    <ligand>
        <name>Zn(2+)</name>
        <dbReference type="ChEBI" id="CHEBI:29105"/>
    </ligand>
</feature>
<evidence type="ECO:0000313" key="10">
    <source>
        <dbReference type="Proteomes" id="UP000281343"/>
    </source>
</evidence>
<dbReference type="GO" id="GO:0015976">
    <property type="term" value="P:carbon utilization"/>
    <property type="evidence" value="ECO:0007669"/>
    <property type="project" value="InterPro"/>
</dbReference>
<dbReference type="Pfam" id="PF00484">
    <property type="entry name" value="Pro_CA"/>
    <property type="match status" value="1"/>
</dbReference>
<gene>
    <name evidence="9" type="ORF">D9R08_07825</name>
</gene>
<evidence type="ECO:0000256" key="3">
    <source>
        <dbReference type="ARBA" id="ARBA00022723"/>
    </source>
</evidence>
<dbReference type="AlphaFoldDB" id="A0A3L9Y2L6"/>
<proteinExistence type="inferred from homology"/>
<evidence type="ECO:0000256" key="1">
    <source>
        <dbReference type="ARBA" id="ARBA00006217"/>
    </source>
</evidence>
<dbReference type="PANTHER" id="PTHR11002:SF76">
    <property type="entry name" value="CARBONIC ANHYDRASE"/>
    <property type="match status" value="1"/>
</dbReference>
<dbReference type="SUPFAM" id="SSF53056">
    <property type="entry name" value="beta-carbonic anhydrase, cab"/>
    <property type="match status" value="1"/>
</dbReference>
<dbReference type="OrthoDB" id="9797527at2"/>
<organism evidence="9 10">
    <name type="scientific">Rhodophyticola porphyridii</name>
    <dbReference type="NCBI Taxonomy" id="1852017"/>
    <lineage>
        <taxon>Bacteria</taxon>
        <taxon>Pseudomonadati</taxon>
        <taxon>Pseudomonadota</taxon>
        <taxon>Alphaproteobacteria</taxon>
        <taxon>Rhodobacterales</taxon>
        <taxon>Roseobacteraceae</taxon>
        <taxon>Rhodophyticola</taxon>
    </lineage>
</organism>
<evidence type="ECO:0000256" key="2">
    <source>
        <dbReference type="ARBA" id="ARBA00012925"/>
    </source>
</evidence>
<comment type="caution">
    <text evidence="9">The sequence shown here is derived from an EMBL/GenBank/DDBJ whole genome shotgun (WGS) entry which is preliminary data.</text>
</comment>
<comment type="catalytic activity">
    <reaction evidence="6 8">
        <text>hydrogencarbonate + H(+) = CO2 + H2O</text>
        <dbReference type="Rhea" id="RHEA:10748"/>
        <dbReference type="ChEBI" id="CHEBI:15377"/>
        <dbReference type="ChEBI" id="CHEBI:15378"/>
        <dbReference type="ChEBI" id="CHEBI:16526"/>
        <dbReference type="ChEBI" id="CHEBI:17544"/>
        <dbReference type="EC" id="4.2.1.1"/>
    </reaction>
</comment>
<keyword evidence="3 7" id="KW-0479">Metal-binding</keyword>
<sequence>MHRVKTLPSYLMSRYKGWKETTFVENRDWFQRLAQEGQHPRAMAIACCDSRVAVTSVFGQQIGEIFVHRNIANLVPPYTPDGEHHGTAAAVEFAVKVLKVEHILVLGHSNCGGVRGCIEMCSGTAPELEQKESFIGRWLDVLRVGYERIGDIEDPALRQTALEKEGIQVSLENLLSYPFVAEAVDRDELSLHGLWAELADGDLEVFDGTVRRFVKS</sequence>
<evidence type="ECO:0000256" key="7">
    <source>
        <dbReference type="PIRSR" id="PIRSR601765-1"/>
    </source>
</evidence>
<feature type="binding site" evidence="7">
    <location>
        <position position="111"/>
    </location>
    <ligand>
        <name>Zn(2+)</name>
        <dbReference type="ChEBI" id="CHEBI:29105"/>
    </ligand>
</feature>
<evidence type="ECO:0000256" key="4">
    <source>
        <dbReference type="ARBA" id="ARBA00022833"/>
    </source>
</evidence>
<keyword evidence="5 8" id="KW-0456">Lyase</keyword>
<protein>
    <recommendedName>
        <fullName evidence="2 8">Carbonic anhydrase</fullName>
        <ecNumber evidence="2 8">4.2.1.1</ecNumber>
    </recommendedName>
    <alternativeName>
        <fullName evidence="8">Carbonate dehydratase</fullName>
    </alternativeName>
</protein>
<dbReference type="Proteomes" id="UP000281343">
    <property type="component" value="Unassembled WGS sequence"/>
</dbReference>
<feature type="binding site" evidence="7">
    <location>
        <position position="108"/>
    </location>
    <ligand>
        <name>Zn(2+)</name>
        <dbReference type="ChEBI" id="CHEBI:29105"/>
    </ligand>
</feature>
<dbReference type="GO" id="GO:0004089">
    <property type="term" value="F:carbonate dehydratase activity"/>
    <property type="evidence" value="ECO:0007669"/>
    <property type="project" value="UniProtKB-UniRule"/>
</dbReference>
<evidence type="ECO:0000256" key="6">
    <source>
        <dbReference type="ARBA" id="ARBA00048348"/>
    </source>
</evidence>
<name>A0A3L9Y2L6_9RHOB</name>
<accession>A0A3L9Y2L6</accession>
<feature type="binding site" evidence="7">
    <location>
        <position position="47"/>
    </location>
    <ligand>
        <name>Zn(2+)</name>
        <dbReference type="ChEBI" id="CHEBI:29105"/>
    </ligand>
</feature>
<keyword evidence="10" id="KW-1185">Reference proteome</keyword>
<evidence type="ECO:0000256" key="8">
    <source>
        <dbReference type="RuleBase" id="RU003956"/>
    </source>
</evidence>
<dbReference type="GO" id="GO:0008270">
    <property type="term" value="F:zinc ion binding"/>
    <property type="evidence" value="ECO:0007669"/>
    <property type="project" value="UniProtKB-UniRule"/>
</dbReference>
<dbReference type="Gene3D" id="3.40.1050.10">
    <property type="entry name" value="Carbonic anhydrase"/>
    <property type="match status" value="1"/>
</dbReference>
<reference evidence="9 10" key="1">
    <citation type="submission" date="2018-10" db="EMBL/GenBank/DDBJ databases">
        <authorList>
            <person name="Jung H.S."/>
            <person name="Jeon C.O."/>
        </authorList>
    </citation>
    <scope>NUCLEOTIDE SEQUENCE [LARGE SCALE GENOMIC DNA]</scope>
    <source>
        <strain evidence="9 10">MA-7-27</strain>
    </source>
</reference>
<dbReference type="EC" id="4.2.1.1" evidence="2 8"/>
<dbReference type="SMART" id="SM00947">
    <property type="entry name" value="Pro_CA"/>
    <property type="match status" value="1"/>
</dbReference>
<comment type="cofactor">
    <cofactor evidence="7">
        <name>Zn(2+)</name>
        <dbReference type="ChEBI" id="CHEBI:29105"/>
    </cofactor>
    <text evidence="7">Binds 1 zinc ion per subunit.</text>
</comment>
<dbReference type="CDD" id="cd00884">
    <property type="entry name" value="beta_CA_cladeB"/>
    <property type="match status" value="1"/>
</dbReference>
<evidence type="ECO:0000256" key="5">
    <source>
        <dbReference type="ARBA" id="ARBA00023239"/>
    </source>
</evidence>
<dbReference type="PANTHER" id="PTHR11002">
    <property type="entry name" value="CARBONIC ANHYDRASE"/>
    <property type="match status" value="1"/>
</dbReference>
<comment type="similarity">
    <text evidence="1 8">Belongs to the beta-class carbonic anhydrase family.</text>
</comment>
<dbReference type="EMBL" id="RCNT01000003">
    <property type="protein sequence ID" value="RMA42692.1"/>
    <property type="molecule type" value="Genomic_DNA"/>
</dbReference>
<dbReference type="PROSITE" id="PS00705">
    <property type="entry name" value="PROK_CO2_ANHYDRASE_2"/>
    <property type="match status" value="1"/>
</dbReference>
<dbReference type="InterPro" id="IPR045066">
    <property type="entry name" value="Beta_CA_cladeB"/>
</dbReference>
<evidence type="ECO:0000313" key="9">
    <source>
        <dbReference type="EMBL" id="RMA42692.1"/>
    </source>
</evidence>
<dbReference type="InterPro" id="IPR001765">
    <property type="entry name" value="Carbonic_anhydrase"/>
</dbReference>
<keyword evidence="4 7" id="KW-0862">Zinc</keyword>
<dbReference type="RefSeq" id="WP_121897476.1">
    <property type="nucleotide sequence ID" value="NZ_RCNT01000003.1"/>
</dbReference>